<feature type="chain" id="PRO_5034508244" description="Tetratricopeptide repeat protein" evidence="4">
    <location>
        <begin position="25"/>
        <end position="183"/>
    </location>
</feature>
<dbReference type="EMBL" id="CP069370">
    <property type="protein sequence ID" value="QYZ71382.1"/>
    <property type="molecule type" value="Genomic_DNA"/>
</dbReference>
<keyword evidence="6" id="KW-1185">Reference proteome</keyword>
<keyword evidence="1" id="KW-0677">Repeat</keyword>
<feature type="signal peptide" evidence="4">
    <location>
        <begin position="1"/>
        <end position="24"/>
    </location>
</feature>
<gene>
    <name evidence="5" type="ORF">JO391_07760</name>
</gene>
<evidence type="ECO:0008006" key="7">
    <source>
        <dbReference type="Google" id="ProtNLM"/>
    </source>
</evidence>
<feature type="repeat" description="TPR" evidence="3">
    <location>
        <begin position="97"/>
        <end position="130"/>
    </location>
</feature>
<dbReference type="Proteomes" id="UP000826300">
    <property type="component" value="Chromosome"/>
</dbReference>
<sequence length="183" mass="19737">MQLARFRHPLLAAVLAILPAGAFAVGSDDSSPPTQTQTTTVCPKGQVWSDKLKACTMPEDSRLDDDTRFRAVRELAWAGRPDDALAVLATMTEGDTDRVLTYRGFALRKSGNLEGGLAAYEAALKQNPDNILARSYFGQMLVEMNEVQLASLQLDEIRARGGAGTWAEQALATAIATGVTYSF</sequence>
<keyword evidence="4" id="KW-0732">Signal</keyword>
<reference evidence="5" key="1">
    <citation type="submission" date="2021-02" db="EMBL/GenBank/DDBJ databases">
        <title>Rhodobacter shimadae sp. nov., an aerobic anoxygenic phototrophic bacterium isolated from a hot spring.</title>
        <authorList>
            <person name="Muramatsu S."/>
            <person name="Haruta S."/>
            <person name="Hirose S."/>
            <person name="Hanada S."/>
        </authorList>
    </citation>
    <scope>NUCLEOTIDE SEQUENCE</scope>
    <source>
        <strain evidence="5">N10</strain>
    </source>
</reference>
<organism evidence="5 6">
    <name type="scientific">Neotabrizicola shimadae</name>
    <dbReference type="NCBI Taxonomy" id="2807096"/>
    <lineage>
        <taxon>Bacteria</taxon>
        <taxon>Pseudomonadati</taxon>
        <taxon>Pseudomonadota</taxon>
        <taxon>Alphaproteobacteria</taxon>
        <taxon>Rhodobacterales</taxon>
        <taxon>Paracoccaceae</taxon>
        <taxon>Neotabrizicola</taxon>
    </lineage>
</organism>
<dbReference type="InterPro" id="IPR019734">
    <property type="entry name" value="TPR_rpt"/>
</dbReference>
<evidence type="ECO:0000256" key="1">
    <source>
        <dbReference type="ARBA" id="ARBA00022737"/>
    </source>
</evidence>
<dbReference type="SUPFAM" id="SSF48452">
    <property type="entry name" value="TPR-like"/>
    <property type="match status" value="1"/>
</dbReference>
<dbReference type="RefSeq" id="WP_220663887.1">
    <property type="nucleotide sequence ID" value="NZ_CP069370.1"/>
</dbReference>
<dbReference type="AlphaFoldDB" id="A0A8G1EDC4"/>
<evidence type="ECO:0000256" key="4">
    <source>
        <dbReference type="SAM" id="SignalP"/>
    </source>
</evidence>
<dbReference type="KEGG" id="nsm:JO391_07760"/>
<evidence type="ECO:0000313" key="5">
    <source>
        <dbReference type="EMBL" id="QYZ71382.1"/>
    </source>
</evidence>
<dbReference type="Pfam" id="PF07719">
    <property type="entry name" value="TPR_2"/>
    <property type="match status" value="1"/>
</dbReference>
<evidence type="ECO:0000256" key="2">
    <source>
        <dbReference type="ARBA" id="ARBA00022803"/>
    </source>
</evidence>
<dbReference type="InterPro" id="IPR011990">
    <property type="entry name" value="TPR-like_helical_dom_sf"/>
</dbReference>
<accession>A0A8G1EDC4</accession>
<proteinExistence type="predicted"/>
<name>A0A8G1EDC4_9RHOB</name>
<dbReference type="InterPro" id="IPR013105">
    <property type="entry name" value="TPR_2"/>
</dbReference>
<dbReference type="Gene3D" id="1.25.40.10">
    <property type="entry name" value="Tetratricopeptide repeat domain"/>
    <property type="match status" value="1"/>
</dbReference>
<keyword evidence="2 3" id="KW-0802">TPR repeat</keyword>
<protein>
    <recommendedName>
        <fullName evidence="7">Tetratricopeptide repeat protein</fullName>
    </recommendedName>
</protein>
<evidence type="ECO:0000313" key="6">
    <source>
        <dbReference type="Proteomes" id="UP000826300"/>
    </source>
</evidence>
<evidence type="ECO:0000256" key="3">
    <source>
        <dbReference type="PROSITE-ProRule" id="PRU00339"/>
    </source>
</evidence>
<dbReference type="PROSITE" id="PS50005">
    <property type="entry name" value="TPR"/>
    <property type="match status" value="1"/>
</dbReference>